<dbReference type="EMBL" id="KL872990">
    <property type="protein sequence ID" value="KGL97545.1"/>
    <property type="molecule type" value="Genomic_DNA"/>
</dbReference>
<dbReference type="PRINTS" id="PR00380">
    <property type="entry name" value="KINESINHEAVY"/>
</dbReference>
<evidence type="ECO:0000256" key="2">
    <source>
        <dbReference type="ARBA" id="ARBA00022490"/>
    </source>
</evidence>
<dbReference type="GO" id="GO:0007018">
    <property type="term" value="P:microtubule-based movement"/>
    <property type="evidence" value="ECO:0007669"/>
    <property type="project" value="InterPro"/>
</dbReference>
<evidence type="ECO:0000256" key="7">
    <source>
        <dbReference type="ARBA" id="ARBA00023175"/>
    </source>
</evidence>
<proteinExistence type="inferred from homology"/>
<comment type="subcellular location">
    <subcellularLocation>
        <location evidence="1">Cytoplasm</location>
        <location evidence="1">Cytoskeleton</location>
    </subcellularLocation>
</comment>
<keyword evidence="8" id="KW-0206">Cytoskeleton</keyword>
<feature type="compositionally biased region" description="Acidic residues" evidence="12">
    <location>
        <begin position="375"/>
        <end position="387"/>
    </location>
</feature>
<dbReference type="SUPFAM" id="SSF52540">
    <property type="entry name" value="P-loop containing nucleoside triphosphate hydrolases"/>
    <property type="match status" value="1"/>
</dbReference>
<dbReference type="PROSITE" id="PS00411">
    <property type="entry name" value="KINESIN_MOTOR_1"/>
    <property type="match status" value="1"/>
</dbReference>
<dbReference type="SMART" id="SM00129">
    <property type="entry name" value="KISc"/>
    <property type="match status" value="1"/>
</dbReference>
<dbReference type="InterPro" id="IPR019821">
    <property type="entry name" value="Kinesin_motor_CS"/>
</dbReference>
<organism evidence="14 15">
    <name type="scientific">Charadrius vociferus</name>
    <name type="common">Killdeer</name>
    <name type="synonym">Aegialitis vocifera</name>
    <dbReference type="NCBI Taxonomy" id="50402"/>
    <lineage>
        <taxon>Eukaryota</taxon>
        <taxon>Metazoa</taxon>
        <taxon>Chordata</taxon>
        <taxon>Craniata</taxon>
        <taxon>Vertebrata</taxon>
        <taxon>Euteleostomi</taxon>
        <taxon>Archelosauria</taxon>
        <taxon>Archosauria</taxon>
        <taxon>Dinosauria</taxon>
        <taxon>Saurischia</taxon>
        <taxon>Theropoda</taxon>
        <taxon>Coelurosauria</taxon>
        <taxon>Aves</taxon>
        <taxon>Neognathae</taxon>
        <taxon>Neoaves</taxon>
        <taxon>Charadriiformes</taxon>
        <taxon>Charadriidae</taxon>
        <taxon>Charadrius</taxon>
    </lineage>
</organism>
<keyword evidence="5 9" id="KW-0067">ATP-binding</keyword>
<evidence type="ECO:0000256" key="5">
    <source>
        <dbReference type="ARBA" id="ARBA00022840"/>
    </source>
</evidence>
<sequence>MSRKEEAAGYERVLELDVKLGQVSIRNPRAAPGELPKTFTFDAVYDASSKQADLYDETVRPLIDSVLQGFNGTIFAYGQTGTGKTYTMQGAWAEPEKRGIIPSSFEHIFTHISRSQNQQYLVRASYLEIYQEEIRDLLAKDQSKKLELKENPETGVYIKDLSSFVTKNVKEIEHVMNLGSQTRSVGSTNMNEHSSRSHAIFLITIECSETGPDGEEHIRVGKLNLVDLAGSERQSKMGAHGERPKEASKINLSLSALGNVISALVDGKSTHIPYRDSKLTRLLQDSLGGNAKTIMVATLGPASHSYDESLSTLRFANRAKNIKNKPRVNEDPKDTLLREFQEEIVRLKAQLEKRGMLGKKRRRSSRRKKAVDGESATENEGEDDNEDGLEKNMENYLKEQKEKLEEEKAAIQDDHSLVSEEKQKLLQEKEKMIEDLRKEQEATELLATKYKVRVATRRCWGQSPSRGATRIEKRVWRRRPFPAALQKRREREMQQEMLLRDEETMELRETYTSLQQEVEIKTKKLKKLYAKLQAVKAEIQDQHDEYIRVRQDLEEAQNEQTRELKLKYLIIENFIPPEEKNKIMNRLYFDGEEDQWKNSNQMKRRPTSAVGYKRPISQYARVAMAMGSHPRYR</sequence>
<dbReference type="PANTHER" id="PTHR47968">
    <property type="entry name" value="CENTROMERE PROTEIN E"/>
    <property type="match status" value="1"/>
</dbReference>
<dbReference type="AlphaFoldDB" id="A0A0A0AWQ9"/>
<evidence type="ECO:0000256" key="12">
    <source>
        <dbReference type="SAM" id="MobiDB-lite"/>
    </source>
</evidence>
<dbReference type="CDD" id="cd01371">
    <property type="entry name" value="KISc_KIF3"/>
    <property type="match status" value="1"/>
</dbReference>
<evidence type="ECO:0000256" key="1">
    <source>
        <dbReference type="ARBA" id="ARBA00004245"/>
    </source>
</evidence>
<dbReference type="GO" id="GO:0005524">
    <property type="term" value="F:ATP binding"/>
    <property type="evidence" value="ECO:0007669"/>
    <property type="project" value="UniProtKB-UniRule"/>
</dbReference>
<evidence type="ECO:0000256" key="10">
    <source>
        <dbReference type="RuleBase" id="RU000394"/>
    </source>
</evidence>
<dbReference type="GO" id="GO:0008017">
    <property type="term" value="F:microtubule binding"/>
    <property type="evidence" value="ECO:0007669"/>
    <property type="project" value="InterPro"/>
</dbReference>
<dbReference type="GO" id="GO:0000278">
    <property type="term" value="P:mitotic cell cycle"/>
    <property type="evidence" value="ECO:0007669"/>
    <property type="project" value="TreeGrafter"/>
</dbReference>
<accession>A0A0A0AWQ9</accession>
<name>A0A0A0AWQ9_CHAVO</name>
<dbReference type="GO" id="GO:0005737">
    <property type="term" value="C:cytoplasm"/>
    <property type="evidence" value="ECO:0007669"/>
    <property type="project" value="UniProtKB-ARBA"/>
</dbReference>
<feature type="non-terminal residue" evidence="14">
    <location>
        <position position="633"/>
    </location>
</feature>
<dbReference type="GO" id="GO:0060271">
    <property type="term" value="P:cilium assembly"/>
    <property type="evidence" value="ECO:0007669"/>
    <property type="project" value="UniProtKB-ARBA"/>
</dbReference>
<feature type="domain" description="Kinesin motor" evidence="13">
    <location>
        <begin position="1"/>
        <end position="322"/>
    </location>
</feature>
<dbReference type="InterPro" id="IPR027640">
    <property type="entry name" value="Kinesin-like_fam"/>
</dbReference>
<reference evidence="15" key="1">
    <citation type="journal article" date="2014" name="Science">
        <title>Comparative genomics reveals insights into avian genome evolution and adaptation.</title>
        <authorList>
            <consortium name="Avian Genome Consortium"/>
            <person name="Zhang G."/>
            <person name="Li C."/>
            <person name="Li Q."/>
            <person name="Li B."/>
            <person name="Larkin D.M."/>
            <person name="Lee C."/>
            <person name="Storz J.F."/>
            <person name="Antunes A."/>
            <person name="Greenwold M.J."/>
            <person name="Meredith R.W."/>
            <person name="Odeen A."/>
            <person name="Cui J."/>
            <person name="Zhou Q."/>
            <person name="Xu L."/>
            <person name="Pan H."/>
            <person name="Wang Z."/>
            <person name="Jin L."/>
            <person name="Zhang P."/>
            <person name="Hu H."/>
            <person name="Yang W."/>
            <person name="Hu J."/>
            <person name="Xiao J."/>
            <person name="Yang Z."/>
            <person name="Liu Y."/>
            <person name="Xie Q."/>
            <person name="Yu H."/>
            <person name="Lian J."/>
            <person name="Wen P."/>
            <person name="Zhang F."/>
            <person name="Li H."/>
            <person name="Zeng Y."/>
            <person name="Xiong Z."/>
            <person name="Liu S."/>
            <person name="Zhou L."/>
            <person name="Huang Z."/>
            <person name="An N."/>
            <person name="Wang J."/>
            <person name="Zheng Q."/>
            <person name="Xiong Y."/>
            <person name="Wang G."/>
            <person name="Wang B."/>
            <person name="Wang J."/>
            <person name="Fan Y."/>
            <person name="da Fonseca R.R."/>
            <person name="Alfaro-Nunez A."/>
            <person name="Schubert M."/>
            <person name="Orlando L."/>
            <person name="Mourier T."/>
            <person name="Howard J.T."/>
            <person name="Ganapathy G."/>
            <person name="Pfenning A."/>
            <person name="Whitney O."/>
            <person name="Rivas M.V."/>
            <person name="Hara E."/>
            <person name="Smith J."/>
            <person name="Farre M."/>
            <person name="Narayan J."/>
            <person name="Slavov G."/>
            <person name="Romanov M.N."/>
            <person name="Borges R."/>
            <person name="Machado J.P."/>
            <person name="Khan I."/>
            <person name="Springer M.S."/>
            <person name="Gatesy J."/>
            <person name="Hoffmann F.G."/>
            <person name="Opazo J.C."/>
            <person name="Hastad O."/>
            <person name="Sawyer R.H."/>
            <person name="Kim H."/>
            <person name="Kim K.W."/>
            <person name="Kim H.J."/>
            <person name="Cho S."/>
            <person name="Li N."/>
            <person name="Huang Y."/>
            <person name="Bruford M.W."/>
            <person name="Zhan X."/>
            <person name="Dixon A."/>
            <person name="Bertelsen M.F."/>
            <person name="Derryberry E."/>
            <person name="Warren W."/>
            <person name="Wilson R.K."/>
            <person name="Li S."/>
            <person name="Ray D.A."/>
            <person name="Green R.E."/>
            <person name="O'Brien S.J."/>
            <person name="Griffin D."/>
            <person name="Johnson W.E."/>
            <person name="Haussler D."/>
            <person name="Ryder O.A."/>
            <person name="Willerslev E."/>
            <person name="Graves G.R."/>
            <person name="Alstrom P."/>
            <person name="Fjeldsa J."/>
            <person name="Mindell D.P."/>
            <person name="Edwards S.V."/>
            <person name="Braun E.L."/>
            <person name="Rahbek C."/>
            <person name="Burt D.W."/>
            <person name="Houde P."/>
            <person name="Zhang Y."/>
            <person name="Yang H."/>
            <person name="Wang J."/>
            <person name="Jarvis E.D."/>
            <person name="Gilbert M.T."/>
            <person name="Wang J."/>
        </authorList>
    </citation>
    <scope>NUCLEOTIDE SEQUENCE [LARGE SCALE GENOMIC DNA]</scope>
</reference>
<dbReference type="Pfam" id="PF00225">
    <property type="entry name" value="Kinesin"/>
    <property type="match status" value="1"/>
</dbReference>
<keyword evidence="6 11" id="KW-0175">Coiled coil</keyword>
<evidence type="ECO:0000256" key="8">
    <source>
        <dbReference type="ARBA" id="ARBA00023212"/>
    </source>
</evidence>
<evidence type="ECO:0000256" key="11">
    <source>
        <dbReference type="SAM" id="Coils"/>
    </source>
</evidence>
<dbReference type="GO" id="GO:0005874">
    <property type="term" value="C:microtubule"/>
    <property type="evidence" value="ECO:0007669"/>
    <property type="project" value="UniProtKB-KW"/>
</dbReference>
<feature type="compositionally biased region" description="Basic residues" evidence="12">
    <location>
        <begin position="356"/>
        <end position="369"/>
    </location>
</feature>
<dbReference type="STRING" id="50402.A0A0A0AWQ9"/>
<keyword evidence="3 10" id="KW-0493">Microtubule</keyword>
<dbReference type="FunFam" id="3.40.850.10:FF:000017">
    <property type="entry name" value="Kinesin-like protein"/>
    <property type="match status" value="1"/>
</dbReference>
<keyword evidence="4 9" id="KW-0547">Nucleotide-binding</keyword>
<evidence type="ECO:0000259" key="13">
    <source>
        <dbReference type="PROSITE" id="PS50067"/>
    </source>
</evidence>
<dbReference type="PANTHER" id="PTHR47968:SF76">
    <property type="entry name" value="KINESIN-LIKE PROTEIN"/>
    <property type="match status" value="1"/>
</dbReference>
<dbReference type="GO" id="GO:0003777">
    <property type="term" value="F:microtubule motor activity"/>
    <property type="evidence" value="ECO:0007669"/>
    <property type="project" value="InterPro"/>
</dbReference>
<dbReference type="InterPro" id="IPR036961">
    <property type="entry name" value="Kinesin_motor_dom_sf"/>
</dbReference>
<dbReference type="InterPro" id="IPR027417">
    <property type="entry name" value="P-loop_NTPase"/>
</dbReference>
<evidence type="ECO:0000256" key="4">
    <source>
        <dbReference type="ARBA" id="ARBA00022741"/>
    </source>
</evidence>
<dbReference type="Gene3D" id="3.40.850.10">
    <property type="entry name" value="Kinesin motor domain"/>
    <property type="match status" value="1"/>
</dbReference>
<feature type="binding site" evidence="9">
    <location>
        <begin position="78"/>
        <end position="85"/>
    </location>
    <ligand>
        <name>ATP</name>
        <dbReference type="ChEBI" id="CHEBI:30616"/>
    </ligand>
</feature>
<dbReference type="Proteomes" id="UP000053858">
    <property type="component" value="Unassembled WGS sequence"/>
</dbReference>
<evidence type="ECO:0000256" key="9">
    <source>
        <dbReference type="PROSITE-ProRule" id="PRU00283"/>
    </source>
</evidence>
<evidence type="ECO:0000313" key="14">
    <source>
        <dbReference type="EMBL" id="KGL97545.1"/>
    </source>
</evidence>
<evidence type="ECO:0000256" key="3">
    <source>
        <dbReference type="ARBA" id="ARBA00022701"/>
    </source>
</evidence>
<gene>
    <name evidence="14" type="ORF">N301_13952</name>
</gene>
<protein>
    <recommendedName>
        <fullName evidence="10">Kinesin-like protein</fullName>
    </recommendedName>
</protein>
<keyword evidence="7 9" id="KW-0505">Motor protein</keyword>
<keyword evidence="2" id="KW-0963">Cytoplasm</keyword>
<dbReference type="GO" id="GO:0005871">
    <property type="term" value="C:kinesin complex"/>
    <property type="evidence" value="ECO:0007669"/>
    <property type="project" value="UniProtKB-ARBA"/>
</dbReference>
<dbReference type="PROSITE" id="PS50067">
    <property type="entry name" value="KINESIN_MOTOR_2"/>
    <property type="match status" value="1"/>
</dbReference>
<evidence type="ECO:0000313" key="15">
    <source>
        <dbReference type="Proteomes" id="UP000053858"/>
    </source>
</evidence>
<feature type="coiled-coil region" evidence="11">
    <location>
        <begin position="511"/>
        <end position="559"/>
    </location>
</feature>
<evidence type="ECO:0000256" key="6">
    <source>
        <dbReference type="ARBA" id="ARBA00023054"/>
    </source>
</evidence>
<dbReference type="InterPro" id="IPR001752">
    <property type="entry name" value="Kinesin_motor_dom"/>
</dbReference>
<keyword evidence="15" id="KW-1185">Reference proteome</keyword>
<feature type="region of interest" description="Disordered" evidence="12">
    <location>
        <begin position="355"/>
        <end position="390"/>
    </location>
</feature>
<comment type="similarity">
    <text evidence="9 10">Belongs to the TRAFAC class myosin-kinesin ATPase superfamily. Kinesin family.</text>
</comment>